<comment type="function">
    <text evidence="2 4">Poorly processive, error-prone DNA polymerase involved in untargeted mutagenesis. Copies undamaged DNA at stalled replication forks, which arise in vivo from mismatched or misaligned primer ends. These misaligned primers can be extended by PolIV. Exhibits no 3'-5' exonuclease (proofreading) activity. May be involved in translesional synthesis, in conjunction with the beta clamp from PolIII.</text>
</comment>
<proteinExistence type="inferred from homology"/>
<keyword evidence="8" id="KW-1185">Reference proteome</keyword>
<keyword evidence="4" id="KW-0234">DNA repair</keyword>
<dbReference type="Pfam" id="PF00817">
    <property type="entry name" value="IMS"/>
    <property type="match status" value="1"/>
</dbReference>
<evidence type="ECO:0000256" key="1">
    <source>
        <dbReference type="ARBA" id="ARBA00010945"/>
    </source>
</evidence>
<dbReference type="CDD" id="cd03586">
    <property type="entry name" value="PolY_Pol_IV_kappa"/>
    <property type="match status" value="1"/>
</dbReference>
<keyword evidence="4" id="KW-0227">DNA damage</keyword>
<dbReference type="InterPro" id="IPR043128">
    <property type="entry name" value="Rev_trsase/Diguanyl_cyclase"/>
</dbReference>
<feature type="site" description="Substrate discrimination" evidence="4">
    <location>
        <position position="5"/>
    </location>
</feature>
<dbReference type="Gene3D" id="3.40.1170.60">
    <property type="match status" value="1"/>
</dbReference>
<name>A0ABY3WBB7_9MICC</name>
<evidence type="ECO:0000313" key="8">
    <source>
        <dbReference type="Proteomes" id="UP000829069"/>
    </source>
</evidence>
<comment type="catalytic activity">
    <reaction evidence="3 4">
        <text>DNA(n) + a 2'-deoxyribonucleoside 5'-triphosphate = DNA(n+1) + diphosphate</text>
        <dbReference type="Rhea" id="RHEA:22508"/>
        <dbReference type="Rhea" id="RHEA-COMP:17339"/>
        <dbReference type="Rhea" id="RHEA-COMP:17340"/>
        <dbReference type="ChEBI" id="CHEBI:33019"/>
        <dbReference type="ChEBI" id="CHEBI:61560"/>
        <dbReference type="ChEBI" id="CHEBI:173112"/>
        <dbReference type="EC" id="2.7.7.7"/>
    </reaction>
</comment>
<keyword evidence="4" id="KW-0479">Metal-binding</keyword>
<keyword evidence="4" id="KW-0238">DNA-binding</keyword>
<gene>
    <name evidence="4 7" type="primary">dinB</name>
    <name evidence="7" type="ORF">MNQ99_12040</name>
</gene>
<dbReference type="Pfam" id="PF11799">
    <property type="entry name" value="IMS_C"/>
    <property type="match status" value="1"/>
</dbReference>
<feature type="active site" evidence="4">
    <location>
        <position position="95"/>
    </location>
</feature>
<dbReference type="Gene3D" id="3.30.70.270">
    <property type="match status" value="1"/>
</dbReference>
<evidence type="ECO:0000256" key="5">
    <source>
        <dbReference type="SAM" id="MobiDB-lite"/>
    </source>
</evidence>
<evidence type="ECO:0000259" key="6">
    <source>
        <dbReference type="PROSITE" id="PS50173"/>
    </source>
</evidence>
<dbReference type="GO" id="GO:0003887">
    <property type="term" value="F:DNA-directed DNA polymerase activity"/>
    <property type="evidence" value="ECO:0007669"/>
    <property type="project" value="UniProtKB-EC"/>
</dbReference>
<keyword evidence="4 7" id="KW-0808">Transferase</keyword>
<protein>
    <recommendedName>
        <fullName evidence="4">DNA polymerase IV</fullName>
        <shortName evidence="4">Pol IV</shortName>
        <ecNumber evidence="4">2.7.7.7</ecNumber>
    </recommendedName>
</protein>
<dbReference type="PANTHER" id="PTHR11076:SF33">
    <property type="entry name" value="DNA POLYMERASE KAPPA"/>
    <property type="match status" value="1"/>
</dbReference>
<comment type="subcellular location">
    <subcellularLocation>
        <location evidence="4">Cytoplasm</location>
    </subcellularLocation>
</comment>
<comment type="subunit">
    <text evidence="4">Monomer.</text>
</comment>
<dbReference type="Pfam" id="PF11798">
    <property type="entry name" value="IMS_HHH"/>
    <property type="match status" value="1"/>
</dbReference>
<dbReference type="PROSITE" id="PS50173">
    <property type="entry name" value="UMUC"/>
    <property type="match status" value="1"/>
</dbReference>
<evidence type="ECO:0000313" key="7">
    <source>
        <dbReference type="EMBL" id="UNK47638.1"/>
    </source>
</evidence>
<dbReference type="InterPro" id="IPR050116">
    <property type="entry name" value="DNA_polymerase-Y"/>
</dbReference>
<dbReference type="InterPro" id="IPR001126">
    <property type="entry name" value="UmuC"/>
</dbReference>
<dbReference type="Proteomes" id="UP000829069">
    <property type="component" value="Chromosome"/>
</dbReference>
<keyword evidence="4" id="KW-0515">Mutator protein</keyword>
<dbReference type="EC" id="2.7.7.7" evidence="4"/>
<comment type="caution">
    <text evidence="4">Lacks conserved residue(s) required for the propagation of feature annotation.</text>
</comment>
<evidence type="ECO:0000256" key="3">
    <source>
        <dbReference type="ARBA" id="ARBA00049244"/>
    </source>
</evidence>
<dbReference type="InterPro" id="IPR024728">
    <property type="entry name" value="PolY_HhH_motif"/>
</dbReference>
<keyword evidence="4" id="KW-0963">Cytoplasm</keyword>
<dbReference type="SUPFAM" id="SSF56672">
    <property type="entry name" value="DNA/RNA polymerases"/>
    <property type="match status" value="1"/>
</dbReference>
<evidence type="ECO:0000256" key="4">
    <source>
        <dbReference type="HAMAP-Rule" id="MF_01113"/>
    </source>
</evidence>
<dbReference type="HAMAP" id="MF_01113">
    <property type="entry name" value="DNApol_IV"/>
    <property type="match status" value="1"/>
</dbReference>
<accession>A0ABY3WBB7</accession>
<feature type="compositionally biased region" description="Low complexity" evidence="5">
    <location>
        <begin position="382"/>
        <end position="399"/>
    </location>
</feature>
<comment type="similarity">
    <text evidence="1 4">Belongs to the DNA polymerase type-Y family.</text>
</comment>
<feature type="domain" description="UmuC" evidence="6">
    <location>
        <begin position="1"/>
        <end position="176"/>
    </location>
</feature>
<dbReference type="EMBL" id="CP093326">
    <property type="protein sequence ID" value="UNK47638.1"/>
    <property type="molecule type" value="Genomic_DNA"/>
</dbReference>
<organism evidence="7 8">
    <name type="scientific">Arthrobacter sulfonylureivorans</name>
    <dbReference type="NCBI Taxonomy" id="2486855"/>
    <lineage>
        <taxon>Bacteria</taxon>
        <taxon>Bacillati</taxon>
        <taxon>Actinomycetota</taxon>
        <taxon>Actinomycetes</taxon>
        <taxon>Micrococcales</taxon>
        <taxon>Micrococcaceae</taxon>
        <taxon>Arthrobacter</taxon>
    </lineage>
</organism>
<dbReference type="InterPro" id="IPR017961">
    <property type="entry name" value="DNA_pol_Y-fam_little_finger"/>
</dbReference>
<dbReference type="NCBIfam" id="NF002677">
    <property type="entry name" value="PRK02406.1"/>
    <property type="match status" value="1"/>
</dbReference>
<dbReference type="SUPFAM" id="SSF100879">
    <property type="entry name" value="Lesion bypass DNA polymerase (Y-family), little finger domain"/>
    <property type="match status" value="1"/>
</dbReference>
<feature type="binding site" evidence="4">
    <location>
        <position position="94"/>
    </location>
    <ligand>
        <name>Mg(2+)</name>
        <dbReference type="ChEBI" id="CHEBI:18420"/>
    </ligand>
</feature>
<keyword evidence="4" id="KW-0239">DNA-directed DNA polymerase</keyword>
<dbReference type="InterPro" id="IPR036775">
    <property type="entry name" value="DNA_pol_Y-fam_lit_finger_sf"/>
</dbReference>
<keyword evidence="4" id="KW-0460">Magnesium</keyword>
<dbReference type="PANTHER" id="PTHR11076">
    <property type="entry name" value="DNA REPAIR POLYMERASE UMUC / TRANSFERASE FAMILY MEMBER"/>
    <property type="match status" value="1"/>
</dbReference>
<comment type="cofactor">
    <cofactor evidence="4">
        <name>Mg(2+)</name>
        <dbReference type="ChEBI" id="CHEBI:18420"/>
    </cofactor>
    <text evidence="4">Binds 2 magnesium ions per subunit.</text>
</comment>
<dbReference type="Gene3D" id="3.30.1490.100">
    <property type="entry name" value="DNA polymerase, Y-family, little finger domain"/>
    <property type="match status" value="1"/>
</dbReference>
<dbReference type="InterPro" id="IPR022880">
    <property type="entry name" value="DNApol_IV"/>
</dbReference>
<dbReference type="Gene3D" id="1.10.150.20">
    <property type="entry name" value="5' to 3' exonuclease, C-terminal subdomain"/>
    <property type="match status" value="1"/>
</dbReference>
<evidence type="ECO:0000256" key="2">
    <source>
        <dbReference type="ARBA" id="ARBA00025589"/>
    </source>
</evidence>
<feature type="region of interest" description="Disordered" evidence="5">
    <location>
        <begin position="371"/>
        <end position="399"/>
    </location>
</feature>
<keyword evidence="4 7" id="KW-0548">Nucleotidyltransferase</keyword>
<sequence>MDAFFVGVELLERPELVGLPVIVGSASGRAVVLSASYEARKYGVRSAMPMARARMLCPQAQIIEPSHTKYQQASARIMAIFREISPLVEPLSVDEAFLDVAGARRRLGEPLEIGALIRRRISDELGLTATVGIAASKFVAKIASTHAKPDGLLLVPEAETLAFLHPLPVGALWGVGAKTGEVLARLGIRSVADVAQTPQAALHRVLGATGDHVHRLAWGIDDRLVTPERMEKSIGAEETFEKDVDDDQMLHRELLRLAYRTAARLRAGSLRAGTIALKLRYSDFTTLSRSRKLQAPSNSAKQLQAAAAALLAELGERPQPVRLIGLRAEQLEDAGRGGQQLSFDGHEDTWHNAEQALDEVNRKFGAAGILPASLLQPGARRPMQPDQGAGQQGQPEPGE</sequence>
<keyword evidence="4" id="KW-0235">DNA replication</keyword>
<reference evidence="7 8" key="1">
    <citation type="submission" date="2022-03" db="EMBL/GenBank/DDBJ databases">
        <title>Isotopic signatures of nitrous oxide derived from detoxification processes.</title>
        <authorList>
            <person name="Behrendt U."/>
            <person name="Buchen C."/>
            <person name="Well R."/>
            <person name="Ulrich A."/>
            <person name="Rohe L."/>
            <person name="Kolb S."/>
            <person name="Schloter M."/>
            <person name="Horn M.A."/>
            <person name="Augustin J."/>
        </authorList>
    </citation>
    <scope>NUCLEOTIDE SEQUENCE [LARGE SCALE GENOMIC DNA]</scope>
    <source>
        <strain evidence="7 8">S4-C24</strain>
    </source>
</reference>
<dbReference type="InterPro" id="IPR043502">
    <property type="entry name" value="DNA/RNA_pol_sf"/>
</dbReference>